<comment type="caution">
    <text evidence="2">The sequence shown here is derived from an EMBL/GenBank/DDBJ whole genome shotgun (WGS) entry which is preliminary data.</text>
</comment>
<dbReference type="GO" id="GO:0070819">
    <property type="term" value="F:menaquinone-dependent protoporphyrinogen oxidase activity"/>
    <property type="evidence" value="ECO:0007669"/>
    <property type="project" value="TreeGrafter"/>
</dbReference>
<keyword evidence="2" id="KW-0240">DNA-directed RNA polymerase</keyword>
<protein>
    <submittedName>
        <fullName evidence="2">DNA-directed RNA polymerase I</fullName>
    </submittedName>
</protein>
<reference evidence="2 3" key="1">
    <citation type="submission" date="2020-03" db="EMBL/GenBank/DDBJ databases">
        <title>Soil Listeria distribution.</title>
        <authorList>
            <person name="Liao J."/>
            <person name="Wiedmann M."/>
        </authorList>
    </citation>
    <scope>NUCLEOTIDE SEQUENCE [LARGE SCALE GENOMIC DNA]</scope>
    <source>
        <strain evidence="2 3">FSL L7-1523</strain>
    </source>
</reference>
<dbReference type="InterPro" id="IPR029039">
    <property type="entry name" value="Flavoprotein-like_sf"/>
</dbReference>
<dbReference type="AlphaFoldDB" id="A0A841ZA68"/>
<dbReference type="InterPro" id="IPR026816">
    <property type="entry name" value="Flavodoxin_dom"/>
</dbReference>
<organism evidence="2 3">
    <name type="scientific">Listeria weihenstephanensis</name>
    <dbReference type="NCBI Taxonomy" id="1006155"/>
    <lineage>
        <taxon>Bacteria</taxon>
        <taxon>Bacillati</taxon>
        <taxon>Bacillota</taxon>
        <taxon>Bacilli</taxon>
        <taxon>Bacillales</taxon>
        <taxon>Listeriaceae</taxon>
        <taxon>Listeria</taxon>
    </lineage>
</organism>
<dbReference type="SUPFAM" id="SSF52218">
    <property type="entry name" value="Flavoproteins"/>
    <property type="match status" value="1"/>
</dbReference>
<dbReference type="RefSeq" id="WP_185427529.1">
    <property type="nucleotide sequence ID" value="NZ_JAARRL010000039.1"/>
</dbReference>
<keyword evidence="2" id="KW-0804">Transcription</keyword>
<evidence type="ECO:0000313" key="3">
    <source>
        <dbReference type="Proteomes" id="UP000564536"/>
    </source>
</evidence>
<gene>
    <name evidence="2" type="ORF">HB943_15770</name>
</gene>
<proteinExistence type="predicted"/>
<sequence length="175" mass="20502">MGKYITYATRYGTCEKYAARIAKEKNYPIYPINEIANHIADHDEIIFVTPIYTGKIFSFDKLIKELHQKNSVKLIMIIVGMYNPNRESNNTKIENIANEMLEKSTLQLQSIYHLFGELNSEKLSIIHRTLIKMLYNKAKKQAEINLSENEKDIINAYENNNQMDNNEFIEMMRSL</sequence>
<name>A0A841ZA68_9LIST</name>
<dbReference type="Proteomes" id="UP000564536">
    <property type="component" value="Unassembled WGS sequence"/>
</dbReference>
<dbReference type="PANTHER" id="PTHR38030">
    <property type="entry name" value="PROTOPORPHYRINOGEN IX DEHYDROGENASE [MENAQUINONE]"/>
    <property type="match status" value="1"/>
</dbReference>
<dbReference type="Gene3D" id="3.40.50.360">
    <property type="match status" value="1"/>
</dbReference>
<dbReference type="PANTHER" id="PTHR38030:SF2">
    <property type="entry name" value="PROTOPORPHYRINOGEN IX DEHYDROGENASE [QUINONE]"/>
    <property type="match status" value="1"/>
</dbReference>
<evidence type="ECO:0000259" key="1">
    <source>
        <dbReference type="Pfam" id="PF12724"/>
    </source>
</evidence>
<dbReference type="GO" id="GO:0006783">
    <property type="term" value="P:heme biosynthetic process"/>
    <property type="evidence" value="ECO:0007669"/>
    <property type="project" value="TreeGrafter"/>
</dbReference>
<evidence type="ECO:0000313" key="2">
    <source>
        <dbReference type="EMBL" id="MBC1502060.1"/>
    </source>
</evidence>
<dbReference type="EMBL" id="JAARRL010000039">
    <property type="protein sequence ID" value="MBC1502060.1"/>
    <property type="molecule type" value="Genomic_DNA"/>
</dbReference>
<dbReference type="GO" id="GO:0010181">
    <property type="term" value="F:FMN binding"/>
    <property type="evidence" value="ECO:0007669"/>
    <property type="project" value="TreeGrafter"/>
</dbReference>
<dbReference type="InterPro" id="IPR052200">
    <property type="entry name" value="Protoporphyrinogen_IX_DH"/>
</dbReference>
<accession>A0A841ZA68</accession>
<dbReference type="GO" id="GO:0000428">
    <property type="term" value="C:DNA-directed RNA polymerase complex"/>
    <property type="evidence" value="ECO:0007669"/>
    <property type="project" value="UniProtKB-KW"/>
</dbReference>
<dbReference type="Pfam" id="PF12724">
    <property type="entry name" value="Flavodoxin_5"/>
    <property type="match status" value="1"/>
</dbReference>
<feature type="domain" description="Flavodoxin" evidence="1">
    <location>
        <begin position="5"/>
        <end position="143"/>
    </location>
</feature>